<organism evidence="1 2">
    <name type="scientific">Aspergillus wentii DTO 134E9</name>
    <dbReference type="NCBI Taxonomy" id="1073089"/>
    <lineage>
        <taxon>Eukaryota</taxon>
        <taxon>Fungi</taxon>
        <taxon>Dikarya</taxon>
        <taxon>Ascomycota</taxon>
        <taxon>Pezizomycotina</taxon>
        <taxon>Eurotiomycetes</taxon>
        <taxon>Eurotiomycetidae</taxon>
        <taxon>Eurotiales</taxon>
        <taxon>Aspergillaceae</taxon>
        <taxon>Aspergillus</taxon>
        <taxon>Aspergillus subgen. Cremei</taxon>
    </lineage>
</organism>
<dbReference type="OrthoDB" id="5410365at2759"/>
<sequence>MCKRRYFILDETLPATEIDSFMCRVVKTVSRPLDGYAPCCPPAHGQPSHNTNEIIRDILPQPSLSANRKELVQVFREKGISAQLSALLGLELSRGSSETRKLESELVKQYSLSNPQQYFDILMQNQDYSRDVRVLLENAKSHRAYLVTGFLTAVSTTWTIETTTNTANSLNVNVPLSALANVPVPGALDFGLQPRINSGTQRSREFSTAAEEIFAVSYSVVELKSQSRLLPGFGHKSPTLRHPKRAKAYHLALGDDDDSSEEIDLDSDGDIEYGKNKATSAEASVNLIGDSGDMEAVYSCQKYHRISTFEC</sequence>
<dbReference type="RefSeq" id="XP_040689047.1">
    <property type="nucleotide sequence ID" value="XM_040835353.1"/>
</dbReference>
<gene>
    <name evidence="1" type="ORF">ASPWEDRAFT_40572</name>
</gene>
<dbReference type="VEuPathDB" id="FungiDB:ASPWEDRAFT_40572"/>
<evidence type="ECO:0000313" key="2">
    <source>
        <dbReference type="Proteomes" id="UP000184383"/>
    </source>
</evidence>
<proteinExistence type="predicted"/>
<name>A0A1L9RKD6_ASPWE</name>
<dbReference type="Proteomes" id="UP000184383">
    <property type="component" value="Unassembled WGS sequence"/>
</dbReference>
<keyword evidence="2" id="KW-1185">Reference proteome</keyword>
<reference evidence="2" key="1">
    <citation type="journal article" date="2017" name="Genome Biol.">
        <title>Comparative genomics reveals high biological diversity and specific adaptations in the industrially and medically important fungal genus Aspergillus.</title>
        <authorList>
            <person name="de Vries R.P."/>
            <person name="Riley R."/>
            <person name="Wiebenga A."/>
            <person name="Aguilar-Osorio G."/>
            <person name="Amillis S."/>
            <person name="Uchima C.A."/>
            <person name="Anderluh G."/>
            <person name="Asadollahi M."/>
            <person name="Askin M."/>
            <person name="Barry K."/>
            <person name="Battaglia E."/>
            <person name="Bayram O."/>
            <person name="Benocci T."/>
            <person name="Braus-Stromeyer S.A."/>
            <person name="Caldana C."/>
            <person name="Canovas D."/>
            <person name="Cerqueira G.C."/>
            <person name="Chen F."/>
            <person name="Chen W."/>
            <person name="Choi C."/>
            <person name="Clum A."/>
            <person name="Dos Santos R.A."/>
            <person name="Damasio A.R."/>
            <person name="Diallinas G."/>
            <person name="Emri T."/>
            <person name="Fekete E."/>
            <person name="Flipphi M."/>
            <person name="Freyberg S."/>
            <person name="Gallo A."/>
            <person name="Gournas C."/>
            <person name="Habgood R."/>
            <person name="Hainaut M."/>
            <person name="Harispe M.L."/>
            <person name="Henrissat B."/>
            <person name="Hilden K.S."/>
            <person name="Hope R."/>
            <person name="Hossain A."/>
            <person name="Karabika E."/>
            <person name="Karaffa L."/>
            <person name="Karanyi Z."/>
            <person name="Krasevec N."/>
            <person name="Kuo A."/>
            <person name="Kusch H."/>
            <person name="LaButti K."/>
            <person name="Lagendijk E.L."/>
            <person name="Lapidus A."/>
            <person name="Levasseur A."/>
            <person name="Lindquist E."/>
            <person name="Lipzen A."/>
            <person name="Logrieco A.F."/>
            <person name="MacCabe A."/>
            <person name="Maekelae M.R."/>
            <person name="Malavazi I."/>
            <person name="Melin P."/>
            <person name="Meyer V."/>
            <person name="Mielnichuk N."/>
            <person name="Miskei M."/>
            <person name="Molnar A.P."/>
            <person name="Mule G."/>
            <person name="Ngan C.Y."/>
            <person name="Orejas M."/>
            <person name="Orosz E."/>
            <person name="Ouedraogo J.P."/>
            <person name="Overkamp K.M."/>
            <person name="Park H.-S."/>
            <person name="Perrone G."/>
            <person name="Piumi F."/>
            <person name="Punt P.J."/>
            <person name="Ram A.F."/>
            <person name="Ramon A."/>
            <person name="Rauscher S."/>
            <person name="Record E."/>
            <person name="Riano-Pachon D.M."/>
            <person name="Robert V."/>
            <person name="Roehrig J."/>
            <person name="Ruller R."/>
            <person name="Salamov A."/>
            <person name="Salih N.S."/>
            <person name="Samson R.A."/>
            <person name="Sandor E."/>
            <person name="Sanguinetti M."/>
            <person name="Schuetze T."/>
            <person name="Sepcic K."/>
            <person name="Shelest E."/>
            <person name="Sherlock G."/>
            <person name="Sophianopoulou V."/>
            <person name="Squina F.M."/>
            <person name="Sun H."/>
            <person name="Susca A."/>
            <person name="Todd R.B."/>
            <person name="Tsang A."/>
            <person name="Unkles S.E."/>
            <person name="van de Wiele N."/>
            <person name="van Rossen-Uffink D."/>
            <person name="Oliveira J.V."/>
            <person name="Vesth T.C."/>
            <person name="Visser J."/>
            <person name="Yu J.-H."/>
            <person name="Zhou M."/>
            <person name="Andersen M.R."/>
            <person name="Archer D.B."/>
            <person name="Baker S.E."/>
            <person name="Benoit I."/>
            <person name="Brakhage A.A."/>
            <person name="Braus G.H."/>
            <person name="Fischer R."/>
            <person name="Frisvad J.C."/>
            <person name="Goldman G.H."/>
            <person name="Houbraken J."/>
            <person name="Oakley B."/>
            <person name="Pocsi I."/>
            <person name="Scazzocchio C."/>
            <person name="Seiboth B."/>
            <person name="vanKuyk P.A."/>
            <person name="Wortman J."/>
            <person name="Dyer P.S."/>
            <person name="Grigoriev I.V."/>
        </authorList>
    </citation>
    <scope>NUCLEOTIDE SEQUENCE [LARGE SCALE GENOMIC DNA]</scope>
    <source>
        <strain evidence="2">DTO 134E9</strain>
    </source>
</reference>
<dbReference type="EMBL" id="KV878212">
    <property type="protein sequence ID" value="OJJ35371.1"/>
    <property type="molecule type" value="Genomic_DNA"/>
</dbReference>
<protein>
    <submittedName>
        <fullName evidence="1">Uncharacterized protein</fullName>
    </submittedName>
</protein>
<evidence type="ECO:0000313" key="1">
    <source>
        <dbReference type="EMBL" id="OJJ35371.1"/>
    </source>
</evidence>
<dbReference type="GeneID" id="63751201"/>
<dbReference type="AlphaFoldDB" id="A0A1L9RKD6"/>
<accession>A0A1L9RKD6</accession>